<gene>
    <name evidence="6" type="ORF">GCM10010191_52790</name>
</gene>
<dbReference type="Gene3D" id="1.10.10.10">
    <property type="entry name" value="Winged helix-like DNA-binding domain superfamily/Winged helix DNA-binding domain"/>
    <property type="match status" value="1"/>
</dbReference>
<dbReference type="PROSITE" id="PS51118">
    <property type="entry name" value="HTH_HXLR"/>
    <property type="match status" value="1"/>
</dbReference>
<dbReference type="InterPro" id="IPR036390">
    <property type="entry name" value="WH_DNA-bd_sf"/>
</dbReference>
<sequence>MSRRNTEVTDQGTAPAGAGATAECPLREVLALIGDKWSAQVLVELGDGPRRFTQLERAIEGVSRRMLTLSLRNLERNGLVTRTVYADAPPRVEYATTALIEDIREPLEALSDWARHAGPAIAAARDAYDDRRGRPPAARPAPARS</sequence>
<feature type="domain" description="HTH hxlR-type" evidence="5">
    <location>
        <begin position="24"/>
        <end position="122"/>
    </location>
</feature>
<dbReference type="Proteomes" id="UP001501231">
    <property type="component" value="Unassembled WGS sequence"/>
</dbReference>
<reference evidence="6 7" key="1">
    <citation type="journal article" date="2019" name="Int. J. Syst. Evol. Microbiol.">
        <title>The Global Catalogue of Microorganisms (GCM) 10K type strain sequencing project: providing services to taxonomists for standard genome sequencing and annotation.</title>
        <authorList>
            <consortium name="The Broad Institute Genomics Platform"/>
            <consortium name="The Broad Institute Genome Sequencing Center for Infectious Disease"/>
            <person name="Wu L."/>
            <person name="Ma J."/>
        </authorList>
    </citation>
    <scope>NUCLEOTIDE SEQUENCE [LARGE SCALE GENOMIC DNA]</scope>
    <source>
        <strain evidence="6 7">JCM 3325</strain>
    </source>
</reference>
<evidence type="ECO:0000256" key="4">
    <source>
        <dbReference type="SAM" id="MobiDB-lite"/>
    </source>
</evidence>
<dbReference type="Pfam" id="PF01638">
    <property type="entry name" value="HxlR"/>
    <property type="match status" value="1"/>
</dbReference>
<keyword evidence="2" id="KW-0238">DNA-binding</keyword>
<evidence type="ECO:0000256" key="3">
    <source>
        <dbReference type="ARBA" id="ARBA00023163"/>
    </source>
</evidence>
<feature type="region of interest" description="Disordered" evidence="4">
    <location>
        <begin position="124"/>
        <end position="145"/>
    </location>
</feature>
<comment type="caution">
    <text evidence="6">The sequence shown here is derived from an EMBL/GenBank/DDBJ whole genome shotgun (WGS) entry which is preliminary data.</text>
</comment>
<dbReference type="SUPFAM" id="SSF46785">
    <property type="entry name" value="Winged helix' DNA-binding domain"/>
    <property type="match status" value="1"/>
</dbReference>
<keyword evidence="1" id="KW-0805">Transcription regulation</keyword>
<evidence type="ECO:0000256" key="1">
    <source>
        <dbReference type="ARBA" id="ARBA00023015"/>
    </source>
</evidence>
<evidence type="ECO:0000256" key="2">
    <source>
        <dbReference type="ARBA" id="ARBA00023125"/>
    </source>
</evidence>
<dbReference type="RefSeq" id="WP_344592404.1">
    <property type="nucleotide sequence ID" value="NZ_BAAARW010000020.1"/>
</dbReference>
<evidence type="ECO:0000259" key="5">
    <source>
        <dbReference type="PROSITE" id="PS51118"/>
    </source>
</evidence>
<feature type="region of interest" description="Disordered" evidence="4">
    <location>
        <begin position="1"/>
        <end position="20"/>
    </location>
</feature>
<protein>
    <recommendedName>
        <fullName evidence="5">HTH hxlR-type domain-containing protein</fullName>
    </recommendedName>
</protein>
<evidence type="ECO:0000313" key="7">
    <source>
        <dbReference type="Proteomes" id="UP001501231"/>
    </source>
</evidence>
<keyword evidence="3" id="KW-0804">Transcription</keyword>
<accession>A0ABN3JK14</accession>
<keyword evidence="7" id="KW-1185">Reference proteome</keyword>
<dbReference type="PANTHER" id="PTHR33204:SF39">
    <property type="entry name" value="TRANSCRIPTIONAL REGULATORY PROTEIN"/>
    <property type="match status" value="1"/>
</dbReference>
<organism evidence="6 7">
    <name type="scientific">Actinomadura vinacea</name>
    <dbReference type="NCBI Taxonomy" id="115336"/>
    <lineage>
        <taxon>Bacteria</taxon>
        <taxon>Bacillati</taxon>
        <taxon>Actinomycetota</taxon>
        <taxon>Actinomycetes</taxon>
        <taxon>Streptosporangiales</taxon>
        <taxon>Thermomonosporaceae</taxon>
        <taxon>Actinomadura</taxon>
    </lineage>
</organism>
<dbReference type="InterPro" id="IPR002577">
    <property type="entry name" value="HTH_HxlR"/>
</dbReference>
<proteinExistence type="predicted"/>
<dbReference type="EMBL" id="BAAARW010000020">
    <property type="protein sequence ID" value="GAA2432246.1"/>
    <property type="molecule type" value="Genomic_DNA"/>
</dbReference>
<name>A0ABN3JK14_9ACTN</name>
<dbReference type="PANTHER" id="PTHR33204">
    <property type="entry name" value="TRANSCRIPTIONAL REGULATOR, MARR FAMILY"/>
    <property type="match status" value="1"/>
</dbReference>
<dbReference type="InterPro" id="IPR036388">
    <property type="entry name" value="WH-like_DNA-bd_sf"/>
</dbReference>
<evidence type="ECO:0000313" key="6">
    <source>
        <dbReference type="EMBL" id="GAA2432246.1"/>
    </source>
</evidence>